<name>A0A921UQS0_SORBI</name>
<dbReference type="AlphaFoldDB" id="A0A921UQS0"/>
<gene>
    <name evidence="3" type="ORF">BDA96_03G471700</name>
</gene>
<feature type="signal peptide" evidence="2">
    <location>
        <begin position="1"/>
        <end position="21"/>
    </location>
</feature>
<evidence type="ECO:0000256" key="2">
    <source>
        <dbReference type="SAM" id="SignalP"/>
    </source>
</evidence>
<comment type="caution">
    <text evidence="3">The sequence shown here is derived from an EMBL/GenBank/DDBJ whole genome shotgun (WGS) entry which is preliminary data.</text>
</comment>
<protein>
    <submittedName>
        <fullName evidence="3">Uncharacterized protein</fullName>
    </submittedName>
</protein>
<dbReference type="EMBL" id="CM027682">
    <property type="protein sequence ID" value="KAG0541152.1"/>
    <property type="molecule type" value="Genomic_DNA"/>
</dbReference>
<accession>A0A921UQS0</accession>
<sequence length="178" mass="20063">MERRWSALVVNLNLHLLPVYTSMTRDSRDKRPQAQPPQQPSSRVLAKSPPPPRLPPPPLPFPTVLQIPQTSRGKRPASENQRAAGPRRSTPTRFPGLPRGGDPHRTSHRFRRFLDRVLLSGIFPLPFAVRQIDPESFFLGSTGALAMHAEGWAACFRFPQQFGTRRKRTKSPSHALLV</sequence>
<reference evidence="3" key="1">
    <citation type="journal article" date="2019" name="BMC Genomics">
        <title>A new reference genome for Sorghum bicolor reveals high levels of sequence similarity between sweet and grain genotypes: implications for the genetics of sugar metabolism.</title>
        <authorList>
            <person name="Cooper E.A."/>
            <person name="Brenton Z.W."/>
            <person name="Flinn B.S."/>
            <person name="Jenkins J."/>
            <person name="Shu S."/>
            <person name="Flowers D."/>
            <person name="Luo F."/>
            <person name="Wang Y."/>
            <person name="Xia P."/>
            <person name="Barry K."/>
            <person name="Daum C."/>
            <person name="Lipzen A."/>
            <person name="Yoshinaga Y."/>
            <person name="Schmutz J."/>
            <person name="Saski C."/>
            <person name="Vermerris W."/>
            <person name="Kresovich S."/>
        </authorList>
    </citation>
    <scope>NUCLEOTIDE SEQUENCE</scope>
</reference>
<reference evidence="3" key="2">
    <citation type="submission" date="2020-10" db="EMBL/GenBank/DDBJ databases">
        <authorList>
            <person name="Cooper E.A."/>
            <person name="Brenton Z.W."/>
            <person name="Flinn B.S."/>
            <person name="Jenkins J."/>
            <person name="Shu S."/>
            <person name="Flowers D."/>
            <person name="Luo F."/>
            <person name="Wang Y."/>
            <person name="Xia P."/>
            <person name="Barry K."/>
            <person name="Daum C."/>
            <person name="Lipzen A."/>
            <person name="Yoshinaga Y."/>
            <person name="Schmutz J."/>
            <person name="Saski C."/>
            <person name="Vermerris W."/>
            <person name="Kresovich S."/>
        </authorList>
    </citation>
    <scope>NUCLEOTIDE SEQUENCE</scope>
</reference>
<dbReference type="Proteomes" id="UP000807115">
    <property type="component" value="Chromosome 3"/>
</dbReference>
<evidence type="ECO:0000256" key="1">
    <source>
        <dbReference type="SAM" id="MobiDB-lite"/>
    </source>
</evidence>
<keyword evidence="2" id="KW-0732">Signal</keyword>
<evidence type="ECO:0000313" key="3">
    <source>
        <dbReference type="EMBL" id="KAG0541152.1"/>
    </source>
</evidence>
<feature type="chain" id="PRO_5037526744" evidence="2">
    <location>
        <begin position="22"/>
        <end position="178"/>
    </location>
</feature>
<organism evidence="3 4">
    <name type="scientific">Sorghum bicolor</name>
    <name type="common">Sorghum</name>
    <name type="synonym">Sorghum vulgare</name>
    <dbReference type="NCBI Taxonomy" id="4558"/>
    <lineage>
        <taxon>Eukaryota</taxon>
        <taxon>Viridiplantae</taxon>
        <taxon>Streptophyta</taxon>
        <taxon>Embryophyta</taxon>
        <taxon>Tracheophyta</taxon>
        <taxon>Spermatophyta</taxon>
        <taxon>Magnoliopsida</taxon>
        <taxon>Liliopsida</taxon>
        <taxon>Poales</taxon>
        <taxon>Poaceae</taxon>
        <taxon>PACMAD clade</taxon>
        <taxon>Panicoideae</taxon>
        <taxon>Andropogonodae</taxon>
        <taxon>Andropogoneae</taxon>
        <taxon>Sorghinae</taxon>
        <taxon>Sorghum</taxon>
    </lineage>
</organism>
<feature type="compositionally biased region" description="Pro residues" evidence="1">
    <location>
        <begin position="48"/>
        <end position="61"/>
    </location>
</feature>
<evidence type="ECO:0000313" key="4">
    <source>
        <dbReference type="Proteomes" id="UP000807115"/>
    </source>
</evidence>
<feature type="region of interest" description="Disordered" evidence="1">
    <location>
        <begin position="24"/>
        <end position="107"/>
    </location>
</feature>
<proteinExistence type="predicted"/>